<evidence type="ECO:0000256" key="1">
    <source>
        <dbReference type="ARBA" id="ARBA00004236"/>
    </source>
</evidence>
<evidence type="ECO:0000256" key="3">
    <source>
        <dbReference type="ARBA" id="ARBA00022723"/>
    </source>
</evidence>
<feature type="transmembrane region" description="Helical" evidence="7">
    <location>
        <begin position="63"/>
        <end position="81"/>
    </location>
</feature>
<feature type="domain" description="4Fe-4S ferredoxin-type" evidence="8">
    <location>
        <begin position="212"/>
        <end position="235"/>
    </location>
</feature>
<dbReference type="Pfam" id="PF12801">
    <property type="entry name" value="Fer4_5"/>
    <property type="match status" value="2"/>
</dbReference>
<dbReference type="InterPro" id="IPR052378">
    <property type="entry name" value="NosR_regulator"/>
</dbReference>
<evidence type="ECO:0000256" key="2">
    <source>
        <dbReference type="ARBA" id="ARBA00022475"/>
    </source>
</evidence>
<proteinExistence type="predicted"/>
<dbReference type="EMBL" id="BLVP01000001">
    <property type="protein sequence ID" value="GFM35865.1"/>
    <property type="molecule type" value="Genomic_DNA"/>
</dbReference>
<dbReference type="InterPro" id="IPR017900">
    <property type="entry name" value="4Fe4S_Fe_S_CS"/>
</dbReference>
<evidence type="ECO:0000256" key="4">
    <source>
        <dbReference type="ARBA" id="ARBA00023004"/>
    </source>
</evidence>
<evidence type="ECO:0000256" key="6">
    <source>
        <dbReference type="ARBA" id="ARBA00023136"/>
    </source>
</evidence>
<name>A0A7J0BRU1_9BACT</name>
<sequence length="318" mass="34811">MAVQGAFTLFCLYAGYRFHSYFLWMTDKTDTFTPKPPSVEAFLPISALMAAKRFFMTGQWDTVHPAGLTIFFAILLTALLFRKGFCGYICPVGFLSALLERLGQRTGLTRTMPNLPHPAAVLLRGPKYLLLAAFLYFILIGMPLREIEAFLASPYNLVADAKMLAFFTSPSRTSLIVLAALAAFSLVLRNAWCRFLCPYGALLGLLALASPVAVSRDAGRCISCRRCTRACPSGISVDSRRRMDTPECIGCAACAEACPVPDCLSLRAFGLRLPVWSVALGSAGVLFALYLWAVSTGHWVSDIPPAMLRRLHIMQFGG</sequence>
<feature type="domain" description="4Fe-4S ferredoxin-type" evidence="8">
    <location>
        <begin position="239"/>
        <end position="269"/>
    </location>
</feature>
<dbReference type="SUPFAM" id="SSF54862">
    <property type="entry name" value="4Fe-4S ferredoxins"/>
    <property type="match status" value="1"/>
</dbReference>
<feature type="transmembrane region" description="Helical" evidence="7">
    <location>
        <begin position="275"/>
        <end position="300"/>
    </location>
</feature>
<evidence type="ECO:0000313" key="10">
    <source>
        <dbReference type="Proteomes" id="UP000503820"/>
    </source>
</evidence>
<dbReference type="AlphaFoldDB" id="A0A7J0BRU1"/>
<comment type="caution">
    <text evidence="9">The sequence shown here is derived from an EMBL/GenBank/DDBJ whole genome shotgun (WGS) entry which is preliminary data.</text>
</comment>
<feature type="transmembrane region" description="Helical" evidence="7">
    <location>
        <begin position="164"/>
        <end position="188"/>
    </location>
</feature>
<comment type="subcellular location">
    <subcellularLocation>
        <location evidence="1">Cell membrane</location>
    </subcellularLocation>
</comment>
<organism evidence="9 10">
    <name type="scientific">Desulfovibrio psychrotolerans</name>
    <dbReference type="NCBI Taxonomy" id="415242"/>
    <lineage>
        <taxon>Bacteria</taxon>
        <taxon>Pseudomonadati</taxon>
        <taxon>Thermodesulfobacteriota</taxon>
        <taxon>Desulfovibrionia</taxon>
        <taxon>Desulfovibrionales</taxon>
        <taxon>Desulfovibrionaceae</taxon>
        <taxon>Desulfovibrio</taxon>
    </lineage>
</organism>
<dbReference type="GO" id="GO:0005886">
    <property type="term" value="C:plasma membrane"/>
    <property type="evidence" value="ECO:0007669"/>
    <property type="project" value="UniProtKB-SubCell"/>
</dbReference>
<keyword evidence="6 7" id="KW-0472">Membrane</keyword>
<feature type="transmembrane region" description="Helical" evidence="7">
    <location>
        <begin position="195"/>
        <end position="214"/>
    </location>
</feature>
<dbReference type="Gene3D" id="3.30.70.20">
    <property type="match status" value="1"/>
</dbReference>
<dbReference type="Pfam" id="PF13237">
    <property type="entry name" value="Fer4_10"/>
    <property type="match status" value="1"/>
</dbReference>
<keyword evidence="10" id="KW-1185">Reference proteome</keyword>
<dbReference type="PANTHER" id="PTHR30224">
    <property type="entry name" value="ELECTRON TRANSPORT PROTEIN"/>
    <property type="match status" value="1"/>
</dbReference>
<dbReference type="GO" id="GO:0046872">
    <property type="term" value="F:metal ion binding"/>
    <property type="evidence" value="ECO:0007669"/>
    <property type="project" value="UniProtKB-KW"/>
</dbReference>
<keyword evidence="7" id="KW-0812">Transmembrane</keyword>
<evidence type="ECO:0000256" key="7">
    <source>
        <dbReference type="SAM" id="Phobius"/>
    </source>
</evidence>
<dbReference type="PROSITE" id="PS51379">
    <property type="entry name" value="4FE4S_FER_2"/>
    <property type="match status" value="2"/>
</dbReference>
<dbReference type="PANTHER" id="PTHR30224:SF4">
    <property type="entry name" value="ELECTRON TRANSPORT PROTEIN YCCM-RELATED"/>
    <property type="match status" value="1"/>
</dbReference>
<feature type="transmembrane region" description="Helical" evidence="7">
    <location>
        <begin position="128"/>
        <end position="144"/>
    </location>
</feature>
<evidence type="ECO:0000256" key="5">
    <source>
        <dbReference type="ARBA" id="ARBA00023014"/>
    </source>
</evidence>
<dbReference type="PROSITE" id="PS00198">
    <property type="entry name" value="4FE4S_FER_1"/>
    <property type="match status" value="1"/>
</dbReference>
<protein>
    <recommendedName>
        <fullName evidence="8">4Fe-4S ferredoxin-type domain-containing protein</fullName>
    </recommendedName>
</protein>
<keyword evidence="2" id="KW-1003">Cell membrane</keyword>
<dbReference type="GO" id="GO:0051536">
    <property type="term" value="F:iron-sulfur cluster binding"/>
    <property type="evidence" value="ECO:0007669"/>
    <property type="project" value="UniProtKB-KW"/>
</dbReference>
<dbReference type="Proteomes" id="UP000503820">
    <property type="component" value="Unassembled WGS sequence"/>
</dbReference>
<dbReference type="InterPro" id="IPR017896">
    <property type="entry name" value="4Fe4S_Fe-S-bd"/>
</dbReference>
<keyword evidence="7" id="KW-1133">Transmembrane helix</keyword>
<evidence type="ECO:0000259" key="8">
    <source>
        <dbReference type="PROSITE" id="PS51379"/>
    </source>
</evidence>
<keyword evidence="3" id="KW-0479">Metal-binding</keyword>
<reference evidence="9 10" key="1">
    <citation type="submission" date="2020-05" db="EMBL/GenBank/DDBJ databases">
        <title>Draft genome sequence of Desulfovibrio psychrotolerans JS1T.</title>
        <authorList>
            <person name="Ueno A."/>
            <person name="Tamazawa S."/>
            <person name="Tamamura S."/>
            <person name="Murakami T."/>
            <person name="Kiyama T."/>
            <person name="Inomata H."/>
            <person name="Amano Y."/>
            <person name="Miyakawa K."/>
            <person name="Tamaki H."/>
            <person name="Naganuma T."/>
            <person name="Kaneko K."/>
        </authorList>
    </citation>
    <scope>NUCLEOTIDE SEQUENCE [LARGE SCALE GENOMIC DNA]</scope>
    <source>
        <strain evidence="9 10">JS1</strain>
    </source>
</reference>
<keyword evidence="5" id="KW-0411">Iron-sulfur</keyword>
<keyword evidence="4" id="KW-0408">Iron</keyword>
<accession>A0A7J0BRU1</accession>
<gene>
    <name evidence="9" type="ORF">DSM19430T_05490</name>
</gene>
<evidence type="ECO:0000313" key="9">
    <source>
        <dbReference type="EMBL" id="GFM35865.1"/>
    </source>
</evidence>